<evidence type="ECO:0000313" key="2">
    <source>
        <dbReference type="Proteomes" id="UP000039660"/>
    </source>
</evidence>
<gene>
    <name evidence="1" type="ORF">NGAL_HAMBI1189_28750</name>
</gene>
<name>A0A0T7GQ05_NEOGA</name>
<dbReference type="RefSeq" id="WP_046635313.1">
    <property type="nucleotide sequence ID" value="NZ_CCRK01000005.1"/>
</dbReference>
<reference evidence="1 2" key="1">
    <citation type="submission" date="2014-08" db="EMBL/GenBank/DDBJ databases">
        <authorList>
            <person name="Chen Y.-H."/>
        </authorList>
    </citation>
    <scope>NUCLEOTIDE SEQUENCE [LARGE SCALE GENOMIC DNA]</scope>
</reference>
<organism evidence="1 2">
    <name type="scientific">Neorhizobium galegae bv. officinalis</name>
    <dbReference type="NCBI Taxonomy" id="323656"/>
    <lineage>
        <taxon>Bacteria</taxon>
        <taxon>Pseudomonadati</taxon>
        <taxon>Pseudomonadota</taxon>
        <taxon>Alphaproteobacteria</taxon>
        <taxon>Hyphomicrobiales</taxon>
        <taxon>Rhizobiaceae</taxon>
        <taxon>Rhizobium/Agrobacterium group</taxon>
        <taxon>Neorhizobium</taxon>
    </lineage>
</organism>
<dbReference type="AlphaFoldDB" id="A0A0T7GQ05"/>
<evidence type="ECO:0000313" key="1">
    <source>
        <dbReference type="EMBL" id="CDZ49268.1"/>
    </source>
</evidence>
<sequence>MSSLSYEILPHHDDNTYEVRLIVDDADWIGKDHLGLDPPDLVRQLTKRHEGYLTIGRCDCGCMGCDDVSVYVRRTLTSVEWSSHNRTTVVFGAEHYDHQVRVLITDFTWEPINRTVERHLNAMFSAKVTDDGYAYDWSSTRIKSNVITVSLTRDSHQELLEFSWDGETIESGLSLGSQFMQKRFSR</sequence>
<dbReference type="EMBL" id="CCRK01000005">
    <property type="protein sequence ID" value="CDZ49268.1"/>
    <property type="molecule type" value="Genomic_DNA"/>
</dbReference>
<proteinExistence type="predicted"/>
<accession>A0A0T7GQ05</accession>
<protein>
    <submittedName>
        <fullName evidence="1">Uncharacterized protein</fullName>
    </submittedName>
</protein>
<dbReference type="Proteomes" id="UP000039660">
    <property type="component" value="Unassembled WGS sequence"/>
</dbReference>